<dbReference type="RefSeq" id="WP_168674922.1">
    <property type="nucleotide sequence ID" value="NZ_JAAVTK010000015.1"/>
</dbReference>
<feature type="chain" id="PRO_5045735774" description="Lipoprotein" evidence="1">
    <location>
        <begin position="24"/>
        <end position="202"/>
    </location>
</feature>
<keyword evidence="3" id="KW-1185">Reference proteome</keyword>
<dbReference type="EMBL" id="JAAVTK010000015">
    <property type="protein sequence ID" value="NKI91360.1"/>
    <property type="molecule type" value="Genomic_DNA"/>
</dbReference>
<reference evidence="2 3" key="1">
    <citation type="submission" date="2020-03" db="EMBL/GenBank/DDBJ databases">
        <title>Genomic Encyclopedia of Type Strains, Phase IV (KMG-V): Genome sequencing to study the core and pangenomes of soil and plant-associated prokaryotes.</title>
        <authorList>
            <person name="Whitman W."/>
        </authorList>
    </citation>
    <scope>NUCLEOTIDE SEQUENCE [LARGE SCALE GENOMIC DNA]</scope>
    <source>
        <strain evidence="2 3">1B</strain>
    </source>
</reference>
<proteinExistence type="predicted"/>
<evidence type="ECO:0000313" key="3">
    <source>
        <dbReference type="Proteomes" id="UP000717634"/>
    </source>
</evidence>
<comment type="caution">
    <text evidence="2">The sequence shown here is derived from an EMBL/GenBank/DDBJ whole genome shotgun (WGS) entry which is preliminary data.</text>
</comment>
<organism evidence="2 3">
    <name type="scientific">Hymenobacter artigasi</name>
    <dbReference type="NCBI Taxonomy" id="2719616"/>
    <lineage>
        <taxon>Bacteria</taxon>
        <taxon>Pseudomonadati</taxon>
        <taxon>Bacteroidota</taxon>
        <taxon>Cytophagia</taxon>
        <taxon>Cytophagales</taxon>
        <taxon>Hymenobacteraceae</taxon>
        <taxon>Hymenobacter</taxon>
    </lineage>
</organism>
<name>A0ABX1HNF9_9BACT</name>
<sequence>MSVSSRSVFGPAALLLLTGRLLAGCSSPSPTTASDAAVPADAPASPSPAFPFGGKIDSLDGIAGHKFGDPLSAFPKLRLLPAIPGVPVSPTQTYTSEGTTGWFGKHRAQVPTQLYSFLNGKFCAFVALGDPAVLRPEANYLFGPGLAQGQAQLFWEGSRARAVYAEKAAGFGREGRLDVLSKPYEAELAARASAKLKAENAQ</sequence>
<keyword evidence="1" id="KW-0732">Signal</keyword>
<feature type="signal peptide" evidence="1">
    <location>
        <begin position="1"/>
        <end position="23"/>
    </location>
</feature>
<evidence type="ECO:0000313" key="2">
    <source>
        <dbReference type="EMBL" id="NKI91360.1"/>
    </source>
</evidence>
<evidence type="ECO:0008006" key="4">
    <source>
        <dbReference type="Google" id="ProtNLM"/>
    </source>
</evidence>
<accession>A0ABX1HNF9</accession>
<protein>
    <recommendedName>
        <fullName evidence="4">Lipoprotein</fullName>
    </recommendedName>
</protein>
<dbReference type="Proteomes" id="UP000717634">
    <property type="component" value="Unassembled WGS sequence"/>
</dbReference>
<evidence type="ECO:0000256" key="1">
    <source>
        <dbReference type="SAM" id="SignalP"/>
    </source>
</evidence>
<gene>
    <name evidence="2" type="ORF">HBN54_003977</name>
</gene>